<gene>
    <name evidence="1" type="ORF">HHU12_27810</name>
</gene>
<evidence type="ECO:0000313" key="2">
    <source>
        <dbReference type="Proteomes" id="UP000576082"/>
    </source>
</evidence>
<dbReference type="Proteomes" id="UP000576082">
    <property type="component" value="Unassembled WGS sequence"/>
</dbReference>
<proteinExistence type="predicted"/>
<keyword evidence="2" id="KW-1185">Reference proteome</keyword>
<organism evidence="1 2">
    <name type="scientific">Flammeovirga aprica JL-4</name>
    <dbReference type="NCBI Taxonomy" id="694437"/>
    <lineage>
        <taxon>Bacteria</taxon>
        <taxon>Pseudomonadati</taxon>
        <taxon>Bacteroidota</taxon>
        <taxon>Cytophagia</taxon>
        <taxon>Cytophagales</taxon>
        <taxon>Flammeovirgaceae</taxon>
        <taxon>Flammeovirga</taxon>
    </lineage>
</organism>
<dbReference type="EMBL" id="JABANE010000115">
    <property type="protein sequence ID" value="NME71803.1"/>
    <property type="molecule type" value="Genomic_DNA"/>
</dbReference>
<evidence type="ECO:0000313" key="1">
    <source>
        <dbReference type="EMBL" id="NME71803.1"/>
    </source>
</evidence>
<sequence length="778" mass="90835">MKTFSKIISKEISLFLILLLLGLNSVVIAQQKEEEDEATKAEREKYEDLDYKKFYPLFKPTFDTRISDLAFQDLKKVMKYQPLELNPVFQVSDYYFQRIYDFDVLREYQAIHSTCDSALRYIELFETRLDEKEVKKKGKRYYMEFLQFPANDSLTDEKVNMLHIQNELSRRKEVLAKQKVEVDSIYLNFKASINEYLIANEIFREVCGTYPTIKELYIMAEYDSLFEKIAPMKEHYQKSLFYFDLYKKALEVHPMDGYATSYTVLPIEDYRIHGLTRTSFLTNNIRLWDYAKWYDDVLQFYKDEIISMRSMVTSYDEKLETLVRQKQSTATPSEERFYLDLYTVGKIKKYDPNAYPVNIYEYKEQKINLLNQIAYSKVINSGIKGDLKYIRSQADVWTESEKAMDRINSIPTDKESVGYKKHAKYFQHKYNDNLPQYIATEKTFIHSQQQNAEKLLKEIIVNYFSSNVADSADFVTYEKDSISLEPIHDTNEFLVRRINTLHVRPSKNDHKLLIGTIKDDKSLDVFVADLDSANNISWVTRYPYKKQEYQGLPTIDIPYINLKGGSLHLMVTVQGVKVGDNQLTLNNKVLIFEQKSGKLLREMSLFSNKYPRVFQYLQEQKSYLVAYKGRSKNNVSSYDTLNIQNIKVDGEIVWNTNLLMQGKVNEILALPNEYLVVANINKLSNLDGSKVLSGEHGNFGSFNTGILKLDYYGTPTNGTVLSSSEPYQTIFALTDYDNTLNLIGVKGVYREHQDYSKSDIMLITLKINNLKVVEKNIQ</sequence>
<comment type="caution">
    <text evidence="1">The sequence shown here is derived from an EMBL/GenBank/DDBJ whole genome shotgun (WGS) entry which is preliminary data.</text>
</comment>
<dbReference type="AlphaFoldDB" id="A0A7X9XCJ7"/>
<accession>A0A7X9XCJ7</accession>
<reference evidence="1 2" key="1">
    <citation type="submission" date="2020-04" db="EMBL/GenBank/DDBJ databases">
        <title>Flammeovirga sp. SR4, a novel species isolated from seawater.</title>
        <authorList>
            <person name="Wang X."/>
        </authorList>
    </citation>
    <scope>NUCLEOTIDE SEQUENCE [LARGE SCALE GENOMIC DNA]</scope>
    <source>
        <strain evidence="1 2">ATCC 23126</strain>
    </source>
</reference>
<name>A0A7X9XCJ7_9BACT</name>
<protein>
    <submittedName>
        <fullName evidence="1">Uncharacterized protein</fullName>
    </submittedName>
</protein>
<dbReference type="RefSeq" id="WP_169660009.1">
    <property type="nucleotide sequence ID" value="NZ_JABANE010000115.1"/>
</dbReference>